<organism evidence="2 3">
    <name type="scientific">Streptococcus salivarius K12</name>
    <dbReference type="NCBI Taxonomy" id="1200793"/>
    <lineage>
        <taxon>Bacteria</taxon>
        <taxon>Bacillati</taxon>
        <taxon>Bacillota</taxon>
        <taxon>Bacilli</taxon>
        <taxon>Lactobacillales</taxon>
        <taxon>Streptococcaceae</taxon>
        <taxon>Streptococcus</taxon>
    </lineage>
</organism>
<feature type="transmembrane region" description="Helical" evidence="1">
    <location>
        <begin position="35"/>
        <end position="54"/>
    </location>
</feature>
<evidence type="ECO:0000256" key="1">
    <source>
        <dbReference type="SAM" id="Phobius"/>
    </source>
</evidence>
<protein>
    <submittedName>
        <fullName evidence="2">Uncharacterized protein</fullName>
    </submittedName>
</protein>
<gene>
    <name evidence="2" type="ORF">RSSL_02234</name>
</gene>
<keyword evidence="1" id="KW-1133">Transmembrane helix</keyword>
<proteinExistence type="predicted"/>
<dbReference type="Proteomes" id="UP000006983">
    <property type="component" value="Unassembled WGS sequence"/>
</dbReference>
<accession>J7T6L4</accession>
<dbReference type="AlphaFoldDB" id="J7T6L4"/>
<dbReference type="EMBL" id="ALIF01000001">
    <property type="protein sequence ID" value="EJO16690.1"/>
    <property type="molecule type" value="Genomic_DNA"/>
</dbReference>
<keyword evidence="1" id="KW-0812">Transmembrane</keyword>
<name>J7T6L4_STRSL</name>
<keyword evidence="3" id="KW-1185">Reference proteome</keyword>
<evidence type="ECO:0000313" key="2">
    <source>
        <dbReference type="EMBL" id="EJO16690.1"/>
    </source>
</evidence>
<evidence type="ECO:0000313" key="3">
    <source>
        <dbReference type="Proteomes" id="UP000006983"/>
    </source>
</evidence>
<keyword evidence="1" id="KW-0472">Membrane</keyword>
<reference evidence="2 3" key="1">
    <citation type="journal article" date="2012" name="J. Bacteriol.">
        <title>Genome Sequence of the Lantibiotic Bacteriocin Producer Streptococcus salivarius Strain K12.</title>
        <authorList>
            <person name="Barretto C."/>
            <person name="Alvarez-Martin P."/>
            <person name="Foata F."/>
            <person name="Renault P."/>
            <person name="Berger B."/>
        </authorList>
    </citation>
    <scope>NUCLEOTIDE SEQUENCE [LARGE SCALE GENOMIC DNA]</scope>
    <source>
        <strain evidence="2 3">K12</strain>
    </source>
</reference>
<comment type="caution">
    <text evidence="2">The sequence shown here is derived from an EMBL/GenBank/DDBJ whole genome shotgun (WGS) entry which is preliminary data.</text>
</comment>
<sequence>MLFICSSVTILENCEHTRQRKEESKTMATELNLSATQFIILVIVLTLALAALWLKKSYFQLDIEPKTDTVTDNNTTHKECTHYGAYIQAQGNYYN</sequence>
<dbReference type="PATRIC" id="fig|1200793.3.peg.581"/>